<evidence type="ECO:0000313" key="4">
    <source>
        <dbReference type="Proteomes" id="UP000245048"/>
    </source>
</evidence>
<feature type="transmembrane region" description="Helical" evidence="2">
    <location>
        <begin position="45"/>
        <end position="68"/>
    </location>
</feature>
<reference evidence="4" key="1">
    <citation type="submission" date="2017-10" db="EMBL/GenBank/DDBJ databases">
        <authorList>
            <person name="Toshchakov S.V."/>
            <person name="Goeva M.A."/>
        </authorList>
    </citation>
    <scope>NUCLEOTIDE SEQUENCE [LARGE SCALE GENOMIC DNA]</scope>
    <source>
        <strain evidence="4">JR1/69-1-13</strain>
    </source>
</reference>
<dbReference type="AlphaFoldDB" id="A0A2U1V1U4"/>
<organism evidence="3 4">
    <name type="scientific">Teichococcus aestuarii</name>
    <dbReference type="NCBI Taxonomy" id="568898"/>
    <lineage>
        <taxon>Bacteria</taxon>
        <taxon>Pseudomonadati</taxon>
        <taxon>Pseudomonadota</taxon>
        <taxon>Alphaproteobacteria</taxon>
        <taxon>Acetobacterales</taxon>
        <taxon>Roseomonadaceae</taxon>
        <taxon>Roseomonas</taxon>
    </lineage>
</organism>
<keyword evidence="1" id="KW-0175">Coiled coil</keyword>
<keyword evidence="4" id="KW-1185">Reference proteome</keyword>
<keyword evidence="2" id="KW-0472">Membrane</keyword>
<keyword evidence="2" id="KW-1133">Transmembrane helix</keyword>
<accession>A0A2U1V1U4</accession>
<feature type="coiled-coil region" evidence="1">
    <location>
        <begin position="207"/>
        <end position="238"/>
    </location>
</feature>
<comment type="caution">
    <text evidence="3">The sequence shown here is derived from an EMBL/GenBank/DDBJ whole genome shotgun (WGS) entry which is preliminary data.</text>
</comment>
<feature type="transmembrane region" description="Helical" evidence="2">
    <location>
        <begin position="80"/>
        <end position="102"/>
    </location>
</feature>
<dbReference type="OrthoDB" id="7585905at2"/>
<evidence type="ECO:0000256" key="1">
    <source>
        <dbReference type="SAM" id="Coils"/>
    </source>
</evidence>
<protein>
    <recommendedName>
        <fullName evidence="5">PhnA-like protein</fullName>
    </recommendedName>
</protein>
<proteinExistence type="predicted"/>
<dbReference type="EMBL" id="PDOA01000011">
    <property type="protein sequence ID" value="PWC27872.1"/>
    <property type="molecule type" value="Genomic_DNA"/>
</dbReference>
<evidence type="ECO:0000313" key="3">
    <source>
        <dbReference type="EMBL" id="PWC27872.1"/>
    </source>
</evidence>
<evidence type="ECO:0000256" key="2">
    <source>
        <dbReference type="SAM" id="Phobius"/>
    </source>
</evidence>
<sequence length="280" mass="28021">MLAGAVIALAVGAMLNILGAAIGANLVDAAERATPDASTLGIGGGIWLLVSHLIGLGLGAYAAARLSGTADGTDGSLHGLAMWATSTLVSAFLLGSVVSGAVSTATTGLSSMLGGLAQGAGNVTAMVGNEAADRTDTGTIQSVTQSAIERAQNALTASNADPAAMNSDQRKAEIGRLVGRRVTDGQLAQPEQDRLAALVAAEAGISQDEARTRIQQTEQEAQQALQRTEEQARQAADTAATAAATAAYWAFAALLLGAIVSLLGARAGTRAVVARAASFR</sequence>
<gene>
    <name evidence="3" type="ORF">CR165_15600</name>
</gene>
<keyword evidence="2" id="KW-0812">Transmembrane</keyword>
<dbReference type="Proteomes" id="UP000245048">
    <property type="component" value="Unassembled WGS sequence"/>
</dbReference>
<feature type="transmembrane region" description="Helical" evidence="2">
    <location>
        <begin position="246"/>
        <end position="265"/>
    </location>
</feature>
<name>A0A2U1V1U4_9PROT</name>
<evidence type="ECO:0008006" key="5">
    <source>
        <dbReference type="Google" id="ProtNLM"/>
    </source>
</evidence>